<name>A0AC35TQN9_9BILA</name>
<organism evidence="1 2">
    <name type="scientific">Rhabditophanes sp. KR3021</name>
    <dbReference type="NCBI Taxonomy" id="114890"/>
    <lineage>
        <taxon>Eukaryota</taxon>
        <taxon>Metazoa</taxon>
        <taxon>Ecdysozoa</taxon>
        <taxon>Nematoda</taxon>
        <taxon>Chromadorea</taxon>
        <taxon>Rhabditida</taxon>
        <taxon>Tylenchina</taxon>
        <taxon>Panagrolaimomorpha</taxon>
        <taxon>Strongyloidoidea</taxon>
        <taxon>Alloionematidae</taxon>
        <taxon>Rhabditophanes</taxon>
    </lineage>
</organism>
<proteinExistence type="predicted"/>
<evidence type="ECO:0000313" key="2">
    <source>
        <dbReference type="WBParaSite" id="RSKR_0000314650.1"/>
    </source>
</evidence>
<evidence type="ECO:0000313" key="1">
    <source>
        <dbReference type="Proteomes" id="UP000095286"/>
    </source>
</evidence>
<sequence length="172" mass="20458">MNKKLLQTRELFPKGDIEINSRFIEAEKACRNYIITFNTKRITFFTKKAFNKPFTQKSAYTAAGIIMFFGARFNLPKNTDLWEHNLFWMLGKRFGPRTNSTSSLNSASHFRFHWNLIKSQFKSDKYIDDKKSCIYKFHNELFKVEVLFDDFVAAYSYLKKGLKFKKDFSTKF</sequence>
<protein>
    <submittedName>
        <fullName evidence="2">Uncharacterized protein</fullName>
    </submittedName>
</protein>
<reference evidence="2" key="1">
    <citation type="submission" date="2016-11" db="UniProtKB">
        <authorList>
            <consortium name="WormBaseParasite"/>
        </authorList>
    </citation>
    <scope>IDENTIFICATION</scope>
    <source>
        <strain evidence="2">KR3021</strain>
    </source>
</reference>
<dbReference type="WBParaSite" id="RSKR_0000314650.1">
    <property type="protein sequence ID" value="RSKR_0000314650.1"/>
    <property type="gene ID" value="RSKR_0000314650"/>
</dbReference>
<accession>A0AC35TQN9</accession>
<dbReference type="Proteomes" id="UP000095286">
    <property type="component" value="Unplaced"/>
</dbReference>